<dbReference type="STRING" id="747676.F4R312"/>
<feature type="compositionally biased region" description="Low complexity" evidence="1">
    <location>
        <begin position="1"/>
        <end position="24"/>
    </location>
</feature>
<feature type="compositionally biased region" description="Low complexity" evidence="1">
    <location>
        <begin position="122"/>
        <end position="141"/>
    </location>
</feature>
<keyword evidence="2" id="KW-0472">Membrane</keyword>
<protein>
    <submittedName>
        <fullName evidence="3">Tetraspanin Tsp2</fullName>
    </submittedName>
</protein>
<dbReference type="HOGENOM" id="CLU_400134_0_0_1"/>
<dbReference type="AlphaFoldDB" id="F4R312"/>
<evidence type="ECO:0000256" key="1">
    <source>
        <dbReference type="SAM" id="MobiDB-lite"/>
    </source>
</evidence>
<dbReference type="OrthoDB" id="2156690at2759"/>
<feature type="compositionally biased region" description="Polar residues" evidence="1">
    <location>
        <begin position="270"/>
        <end position="279"/>
    </location>
</feature>
<dbReference type="InParanoid" id="F4R312"/>
<feature type="region of interest" description="Disordered" evidence="1">
    <location>
        <begin position="173"/>
        <end position="200"/>
    </location>
</feature>
<feature type="transmembrane region" description="Helical" evidence="2">
    <location>
        <begin position="583"/>
        <end position="601"/>
    </location>
</feature>
<accession>F4R312</accession>
<keyword evidence="2" id="KW-1133">Transmembrane helix</keyword>
<proteinExistence type="predicted"/>
<dbReference type="GeneID" id="18934261"/>
<evidence type="ECO:0000313" key="4">
    <source>
        <dbReference type="Proteomes" id="UP000001072"/>
    </source>
</evidence>
<dbReference type="RefSeq" id="XP_007403487.1">
    <property type="nucleotide sequence ID" value="XM_007403425.1"/>
</dbReference>
<feature type="compositionally biased region" description="Polar residues" evidence="1">
    <location>
        <begin position="27"/>
        <end position="45"/>
    </location>
</feature>
<gene>
    <name evidence="3" type="ORF">MELLADRAFT_86685</name>
</gene>
<feature type="region of interest" description="Disordered" evidence="1">
    <location>
        <begin position="259"/>
        <end position="291"/>
    </location>
</feature>
<keyword evidence="2" id="KW-0812">Transmembrane</keyword>
<dbReference type="Proteomes" id="UP000001072">
    <property type="component" value="Unassembled WGS sequence"/>
</dbReference>
<feature type="transmembrane region" description="Helical" evidence="2">
    <location>
        <begin position="486"/>
        <end position="507"/>
    </location>
</feature>
<dbReference type="EMBL" id="GL883090">
    <property type="protein sequence ID" value="EGG12549.1"/>
    <property type="molecule type" value="Genomic_DNA"/>
</dbReference>
<feature type="transmembrane region" description="Helical" evidence="2">
    <location>
        <begin position="458"/>
        <end position="479"/>
    </location>
</feature>
<name>F4R312_MELLP</name>
<sequence length="688" mass="76847">MGSRIPNSSSASSTSNTFHSQSPSLRYRSNQNTPNLNSNQSQNNGMGIGALSPSLFDITPTFQNHSLSSTKASIPTINHAQEANENLKEFNRTDSIQSNDENGYLRKALESIQFLLKRNLNKSSSSTSNTQKSESNQSSLPLPLPLPGSLPPKTIAPSLENLGSIDSVLSSITYNPNPTTPNPNGNHQNVNQGLGLLKPPTATLASNHPSTIMIVHDPSNHAHHQFPSQLISPPLMSNDHSLGKESLFSRIRQFRETTFNSTQSHHESNDPNLTNYPTPNHSNRNRNSKSRISLNSSTNVQFDSRHNSIYTQALSTQSKSSSTTDLNNTKETSSSIDHHQVSLSLFTSLRYANKFPDFRSKSIKSNSTSLPSYDHHLNNSKGVINTPVLNLTEKGQTDEMIQSQDHEKITKFKIALVLSVSSVMVYALIGLIYSLLFWFRALENSDVVQVADPDVLRWLTAASSVCLLTGLTGLTGTILHSRKILTIYNLMLWPSLACVLVIGYLAYKRVSLNLDLKLNQAWSEIYDPLDRLRIQNALKCCGYYNPLHEATFSSQCYPRVRLVGCKGKLFKYETNSLDSFTRVAFWIASLHMLNIVIGLLCSNHVDRQFGKNLIPPQYRLKLLDVNSHSIQFLNQFPIKNQETNPKLNVKKEEDLTIKFGLLHQRNFRNSKLLMRNSMDGLGLEQSLK</sequence>
<dbReference type="VEuPathDB" id="FungiDB:MELLADRAFT_86685"/>
<feature type="transmembrane region" description="Helical" evidence="2">
    <location>
        <begin position="414"/>
        <end position="438"/>
    </location>
</feature>
<feature type="region of interest" description="Disordered" evidence="1">
    <location>
        <begin position="1"/>
        <end position="48"/>
    </location>
</feature>
<reference evidence="4" key="1">
    <citation type="journal article" date="2011" name="Proc. Natl. Acad. Sci. U.S.A.">
        <title>Obligate biotrophy features unraveled by the genomic analysis of rust fungi.</title>
        <authorList>
            <person name="Duplessis S."/>
            <person name="Cuomo C.A."/>
            <person name="Lin Y.-C."/>
            <person name="Aerts A."/>
            <person name="Tisserant E."/>
            <person name="Veneault-Fourrey C."/>
            <person name="Joly D.L."/>
            <person name="Hacquard S."/>
            <person name="Amselem J."/>
            <person name="Cantarel B.L."/>
            <person name="Chiu R."/>
            <person name="Coutinho P.M."/>
            <person name="Feau N."/>
            <person name="Field M."/>
            <person name="Frey P."/>
            <person name="Gelhaye E."/>
            <person name="Goldberg J."/>
            <person name="Grabherr M.G."/>
            <person name="Kodira C.D."/>
            <person name="Kohler A."/>
            <person name="Kuees U."/>
            <person name="Lindquist E.A."/>
            <person name="Lucas S.M."/>
            <person name="Mago R."/>
            <person name="Mauceli E."/>
            <person name="Morin E."/>
            <person name="Murat C."/>
            <person name="Pangilinan J.L."/>
            <person name="Park R."/>
            <person name="Pearson M."/>
            <person name="Quesneville H."/>
            <person name="Rouhier N."/>
            <person name="Sakthikumar S."/>
            <person name="Salamov A.A."/>
            <person name="Schmutz J."/>
            <person name="Selles B."/>
            <person name="Shapiro H."/>
            <person name="Tanguay P."/>
            <person name="Tuskan G.A."/>
            <person name="Henrissat B."/>
            <person name="Van de Peer Y."/>
            <person name="Rouze P."/>
            <person name="Ellis J.G."/>
            <person name="Dodds P.N."/>
            <person name="Schein J.E."/>
            <person name="Zhong S."/>
            <person name="Hamelin R.C."/>
            <person name="Grigoriev I.V."/>
            <person name="Szabo L.J."/>
            <person name="Martin F."/>
        </authorList>
    </citation>
    <scope>NUCLEOTIDE SEQUENCE [LARGE SCALE GENOMIC DNA]</scope>
    <source>
        <strain evidence="4">98AG31 / pathotype 3-4-7</strain>
    </source>
</reference>
<evidence type="ECO:0000313" key="3">
    <source>
        <dbReference type="EMBL" id="EGG12549.1"/>
    </source>
</evidence>
<evidence type="ECO:0000256" key="2">
    <source>
        <dbReference type="SAM" id="Phobius"/>
    </source>
</evidence>
<dbReference type="eggNOG" id="ENOG502RZKH">
    <property type="taxonomic scope" value="Eukaryota"/>
</dbReference>
<organism evidence="4">
    <name type="scientific">Melampsora larici-populina (strain 98AG31 / pathotype 3-4-7)</name>
    <name type="common">Poplar leaf rust fungus</name>
    <dbReference type="NCBI Taxonomy" id="747676"/>
    <lineage>
        <taxon>Eukaryota</taxon>
        <taxon>Fungi</taxon>
        <taxon>Dikarya</taxon>
        <taxon>Basidiomycota</taxon>
        <taxon>Pucciniomycotina</taxon>
        <taxon>Pucciniomycetes</taxon>
        <taxon>Pucciniales</taxon>
        <taxon>Melampsoraceae</taxon>
        <taxon>Melampsora</taxon>
    </lineage>
</organism>
<keyword evidence="4" id="KW-1185">Reference proteome</keyword>
<feature type="region of interest" description="Disordered" evidence="1">
    <location>
        <begin position="122"/>
        <end position="158"/>
    </location>
</feature>
<dbReference type="KEGG" id="mlr:MELLADRAFT_86685"/>
<feature type="region of interest" description="Disordered" evidence="1">
    <location>
        <begin position="313"/>
        <end position="334"/>
    </location>
</feature>